<proteinExistence type="predicted"/>
<keyword evidence="2" id="KW-1185">Reference proteome</keyword>
<reference evidence="2" key="1">
    <citation type="journal article" date="2022" name="Mol. Ecol. Resour.">
        <title>The genomes of chicory, endive, great burdock and yacon provide insights into Asteraceae palaeo-polyploidization history and plant inulin production.</title>
        <authorList>
            <person name="Fan W."/>
            <person name="Wang S."/>
            <person name="Wang H."/>
            <person name="Wang A."/>
            <person name="Jiang F."/>
            <person name="Liu H."/>
            <person name="Zhao H."/>
            <person name="Xu D."/>
            <person name="Zhang Y."/>
        </authorList>
    </citation>
    <scope>NUCLEOTIDE SEQUENCE [LARGE SCALE GENOMIC DNA]</scope>
    <source>
        <strain evidence="2">cv. Yunnan</strain>
    </source>
</reference>
<accession>A0ACB9J4A5</accession>
<dbReference type="Proteomes" id="UP001056120">
    <property type="component" value="Linkage Group LG05"/>
</dbReference>
<protein>
    <submittedName>
        <fullName evidence="1">Uncharacterized protein</fullName>
    </submittedName>
</protein>
<evidence type="ECO:0000313" key="2">
    <source>
        <dbReference type="Proteomes" id="UP001056120"/>
    </source>
</evidence>
<comment type="caution">
    <text evidence="1">The sequence shown here is derived from an EMBL/GenBank/DDBJ whole genome shotgun (WGS) entry which is preliminary data.</text>
</comment>
<evidence type="ECO:0000313" key="1">
    <source>
        <dbReference type="EMBL" id="KAI3814956.1"/>
    </source>
</evidence>
<gene>
    <name evidence="1" type="ORF">L1987_14605</name>
</gene>
<dbReference type="EMBL" id="CM042022">
    <property type="protein sequence ID" value="KAI3814956.1"/>
    <property type="molecule type" value="Genomic_DNA"/>
</dbReference>
<name>A0ACB9J4A5_9ASTR</name>
<reference evidence="1 2" key="2">
    <citation type="journal article" date="2022" name="Mol. Ecol. Resour.">
        <title>The genomes of chicory, endive, great burdock and yacon provide insights into Asteraceae paleo-polyploidization history and plant inulin production.</title>
        <authorList>
            <person name="Fan W."/>
            <person name="Wang S."/>
            <person name="Wang H."/>
            <person name="Wang A."/>
            <person name="Jiang F."/>
            <person name="Liu H."/>
            <person name="Zhao H."/>
            <person name="Xu D."/>
            <person name="Zhang Y."/>
        </authorList>
    </citation>
    <scope>NUCLEOTIDE SEQUENCE [LARGE SCALE GENOMIC DNA]</scope>
    <source>
        <strain evidence="2">cv. Yunnan</strain>
        <tissue evidence="1">Leaves</tissue>
    </source>
</reference>
<sequence>MGRMFDLMGLVVSFLKFLNFHIYPPLSRPHLFTSPLHAFYQTIGKLRKLFFSYQSSFSLTGAAVLRRIRHEVDSC</sequence>
<organism evidence="1 2">
    <name type="scientific">Smallanthus sonchifolius</name>
    <dbReference type="NCBI Taxonomy" id="185202"/>
    <lineage>
        <taxon>Eukaryota</taxon>
        <taxon>Viridiplantae</taxon>
        <taxon>Streptophyta</taxon>
        <taxon>Embryophyta</taxon>
        <taxon>Tracheophyta</taxon>
        <taxon>Spermatophyta</taxon>
        <taxon>Magnoliopsida</taxon>
        <taxon>eudicotyledons</taxon>
        <taxon>Gunneridae</taxon>
        <taxon>Pentapetalae</taxon>
        <taxon>asterids</taxon>
        <taxon>campanulids</taxon>
        <taxon>Asterales</taxon>
        <taxon>Asteraceae</taxon>
        <taxon>Asteroideae</taxon>
        <taxon>Heliantheae alliance</taxon>
        <taxon>Millerieae</taxon>
        <taxon>Smallanthus</taxon>
    </lineage>
</organism>